<organism evidence="8 9">
    <name type="scientific">Motilibacter rhizosphaerae</name>
    <dbReference type="NCBI Taxonomy" id="598652"/>
    <lineage>
        <taxon>Bacteria</taxon>
        <taxon>Bacillati</taxon>
        <taxon>Actinomycetota</taxon>
        <taxon>Actinomycetes</taxon>
        <taxon>Motilibacterales</taxon>
        <taxon>Motilibacteraceae</taxon>
        <taxon>Motilibacter</taxon>
    </lineage>
</organism>
<evidence type="ECO:0000256" key="5">
    <source>
        <dbReference type="ARBA" id="ARBA00023251"/>
    </source>
</evidence>
<dbReference type="RefSeq" id="WP_130492631.1">
    <property type="nucleotide sequence ID" value="NZ_SGXD01000002.1"/>
</dbReference>
<dbReference type="InterPro" id="IPR000412">
    <property type="entry name" value="ABC_2_transport"/>
</dbReference>
<keyword evidence="5" id="KW-0046">Antibiotic resistance</keyword>
<gene>
    <name evidence="8" type="ORF">EV189_1915</name>
</gene>
<feature type="transmembrane region" description="Helical" evidence="6">
    <location>
        <begin position="154"/>
        <end position="177"/>
    </location>
</feature>
<evidence type="ECO:0000313" key="9">
    <source>
        <dbReference type="Proteomes" id="UP000293638"/>
    </source>
</evidence>
<accession>A0A4Q7NUN1</accession>
<dbReference type="InterPro" id="IPR013525">
    <property type="entry name" value="ABC2_TM"/>
</dbReference>
<dbReference type="Pfam" id="PF01061">
    <property type="entry name" value="ABC2_membrane"/>
    <property type="match status" value="1"/>
</dbReference>
<keyword evidence="3 6" id="KW-1133">Transmembrane helix</keyword>
<sequence>MSAATASPASTPRPLLPATVRQSLVLAGRAVRKIVRTPEQLLDVTLQPVIFVLLFVYVFGGAIAGSRHEYLEYVLPALLVQTVLFGSVAIGVNLNTDVEKGVFDRFRSLPISRSAPLVGAVLGDVVRYAVSVVVLAAVGFSIGFDVRTNALEALAGAVLVIGFALCLCWVSVWLGLVARSAGSVQGIAFLVLFPLTFGSNAFVQTSTLPGWLQAWTHLNPVSHVLEAERGLLVGGPVAQPLLVTACWMVGLLAVFVPLATRAYRKRT</sequence>
<keyword evidence="6" id="KW-0813">Transport</keyword>
<feature type="transmembrane region" description="Helical" evidence="6">
    <location>
        <begin position="115"/>
        <end position="142"/>
    </location>
</feature>
<dbReference type="PANTHER" id="PTHR43229:SF2">
    <property type="entry name" value="NODULATION PROTEIN J"/>
    <property type="match status" value="1"/>
</dbReference>
<name>A0A4Q7NUN1_9ACTN</name>
<proteinExistence type="inferred from homology"/>
<evidence type="ECO:0000259" key="7">
    <source>
        <dbReference type="PROSITE" id="PS51012"/>
    </source>
</evidence>
<dbReference type="AlphaFoldDB" id="A0A4Q7NUN1"/>
<comment type="similarity">
    <text evidence="6">Belongs to the ABC-2 integral membrane protein family.</text>
</comment>
<feature type="transmembrane region" description="Helical" evidence="6">
    <location>
        <begin position="70"/>
        <end position="94"/>
    </location>
</feature>
<reference evidence="8 9" key="1">
    <citation type="submission" date="2019-02" db="EMBL/GenBank/DDBJ databases">
        <title>Genomic Encyclopedia of Type Strains, Phase IV (KMG-IV): sequencing the most valuable type-strain genomes for metagenomic binning, comparative biology and taxonomic classification.</title>
        <authorList>
            <person name="Goeker M."/>
        </authorList>
    </citation>
    <scope>NUCLEOTIDE SEQUENCE [LARGE SCALE GENOMIC DNA]</scope>
    <source>
        <strain evidence="8 9">DSM 45622</strain>
    </source>
</reference>
<dbReference type="GO" id="GO:0140359">
    <property type="term" value="F:ABC-type transporter activity"/>
    <property type="evidence" value="ECO:0007669"/>
    <property type="project" value="InterPro"/>
</dbReference>
<comment type="subcellular location">
    <subcellularLocation>
        <location evidence="6">Cell membrane</location>
        <topology evidence="6">Multi-pass membrane protein</topology>
    </subcellularLocation>
    <subcellularLocation>
        <location evidence="1">Membrane</location>
        <topology evidence="1">Multi-pass membrane protein</topology>
    </subcellularLocation>
</comment>
<dbReference type="PANTHER" id="PTHR43229">
    <property type="entry name" value="NODULATION PROTEIN J"/>
    <property type="match status" value="1"/>
</dbReference>
<evidence type="ECO:0000256" key="6">
    <source>
        <dbReference type="RuleBase" id="RU361157"/>
    </source>
</evidence>
<evidence type="ECO:0000313" key="8">
    <source>
        <dbReference type="EMBL" id="RZS90132.1"/>
    </source>
</evidence>
<keyword evidence="2 6" id="KW-0812">Transmembrane</keyword>
<dbReference type="InterPro" id="IPR047817">
    <property type="entry name" value="ABC2_TM_bact-type"/>
</dbReference>
<feature type="domain" description="ABC transmembrane type-2" evidence="7">
    <location>
        <begin position="39"/>
        <end position="266"/>
    </location>
</feature>
<evidence type="ECO:0000256" key="4">
    <source>
        <dbReference type="ARBA" id="ARBA00023136"/>
    </source>
</evidence>
<evidence type="ECO:0000256" key="2">
    <source>
        <dbReference type="ARBA" id="ARBA00022692"/>
    </source>
</evidence>
<evidence type="ECO:0000256" key="3">
    <source>
        <dbReference type="ARBA" id="ARBA00022989"/>
    </source>
</evidence>
<dbReference type="InterPro" id="IPR051784">
    <property type="entry name" value="Nod_factor_ABC_transporter"/>
</dbReference>
<dbReference type="PIRSF" id="PIRSF006648">
    <property type="entry name" value="DrrB"/>
    <property type="match status" value="1"/>
</dbReference>
<dbReference type="GO" id="GO:0043190">
    <property type="term" value="C:ATP-binding cassette (ABC) transporter complex"/>
    <property type="evidence" value="ECO:0007669"/>
    <property type="project" value="InterPro"/>
</dbReference>
<evidence type="ECO:0000256" key="1">
    <source>
        <dbReference type="ARBA" id="ARBA00004141"/>
    </source>
</evidence>
<dbReference type="PROSITE" id="PS51012">
    <property type="entry name" value="ABC_TM2"/>
    <property type="match status" value="1"/>
</dbReference>
<dbReference type="Proteomes" id="UP000293638">
    <property type="component" value="Unassembled WGS sequence"/>
</dbReference>
<keyword evidence="9" id="KW-1185">Reference proteome</keyword>
<feature type="transmembrane region" description="Helical" evidence="6">
    <location>
        <begin position="241"/>
        <end position="260"/>
    </location>
</feature>
<protein>
    <recommendedName>
        <fullName evidence="6">Transport permease protein</fullName>
    </recommendedName>
</protein>
<feature type="transmembrane region" description="Helical" evidence="6">
    <location>
        <begin position="41"/>
        <end position="64"/>
    </location>
</feature>
<keyword evidence="6" id="KW-1003">Cell membrane</keyword>
<feature type="transmembrane region" description="Helical" evidence="6">
    <location>
        <begin position="184"/>
        <end position="203"/>
    </location>
</feature>
<dbReference type="EMBL" id="SGXD01000002">
    <property type="protein sequence ID" value="RZS90132.1"/>
    <property type="molecule type" value="Genomic_DNA"/>
</dbReference>
<dbReference type="OrthoDB" id="670210at2"/>
<comment type="caution">
    <text evidence="8">The sequence shown here is derived from an EMBL/GenBank/DDBJ whole genome shotgun (WGS) entry which is preliminary data.</text>
</comment>
<keyword evidence="4 6" id="KW-0472">Membrane</keyword>
<dbReference type="GO" id="GO:0046677">
    <property type="term" value="P:response to antibiotic"/>
    <property type="evidence" value="ECO:0007669"/>
    <property type="project" value="UniProtKB-KW"/>
</dbReference>